<keyword evidence="1" id="KW-0547">Nucleotide-binding</keyword>
<evidence type="ECO:0000313" key="2">
    <source>
        <dbReference type="Proteomes" id="UP000709351"/>
    </source>
</evidence>
<dbReference type="Proteomes" id="UP000709351">
    <property type="component" value="Unassembled WGS sequence"/>
</dbReference>
<feature type="non-terminal residue" evidence="1">
    <location>
        <position position="1"/>
    </location>
</feature>
<protein>
    <submittedName>
        <fullName evidence="1">ABC transporter ATP-binding protein</fullName>
    </submittedName>
</protein>
<name>A0A930H0H8_9FIRM</name>
<organism evidence="1 2">
    <name type="scientific">Oribacterium parvum</name>
    <dbReference type="NCBI Taxonomy" id="1501329"/>
    <lineage>
        <taxon>Bacteria</taxon>
        <taxon>Bacillati</taxon>
        <taxon>Bacillota</taxon>
        <taxon>Clostridia</taxon>
        <taxon>Lachnospirales</taxon>
        <taxon>Lachnospiraceae</taxon>
        <taxon>Oribacterium</taxon>
    </lineage>
</organism>
<proteinExistence type="predicted"/>
<accession>A0A930H0H8</accession>
<keyword evidence="1" id="KW-0067">ATP-binding</keyword>
<sequence>GMILKNGRIAATESVEEIHRQGKTIEEFYREKVEKEA</sequence>
<evidence type="ECO:0000313" key="1">
    <source>
        <dbReference type="EMBL" id="MBF1284057.1"/>
    </source>
</evidence>
<dbReference type="GO" id="GO:0005524">
    <property type="term" value="F:ATP binding"/>
    <property type="evidence" value="ECO:0007669"/>
    <property type="project" value="UniProtKB-KW"/>
</dbReference>
<reference evidence="1" key="1">
    <citation type="submission" date="2020-04" db="EMBL/GenBank/DDBJ databases">
        <title>Deep metagenomics examines the oral microbiome during advanced dental caries in children, revealing novel taxa and co-occurrences with host molecules.</title>
        <authorList>
            <person name="Baker J.L."/>
            <person name="Morton J.T."/>
            <person name="Dinis M."/>
            <person name="Alvarez R."/>
            <person name="Tran N.C."/>
            <person name="Knight R."/>
            <person name="Edlund A."/>
        </authorList>
    </citation>
    <scope>NUCLEOTIDE SEQUENCE</scope>
    <source>
        <strain evidence="1">JCVI_24_bin.2</strain>
    </source>
</reference>
<comment type="caution">
    <text evidence="1">The sequence shown here is derived from an EMBL/GenBank/DDBJ whole genome shotgun (WGS) entry which is preliminary data.</text>
</comment>
<dbReference type="EMBL" id="JABZRD010000351">
    <property type="protein sequence ID" value="MBF1284057.1"/>
    <property type="molecule type" value="Genomic_DNA"/>
</dbReference>
<dbReference type="AlphaFoldDB" id="A0A930H0H8"/>
<gene>
    <name evidence="1" type="ORF">HXM93_05955</name>
</gene>